<protein>
    <recommendedName>
        <fullName evidence="5">Pentatricopeptide repeat-containing protein</fullName>
    </recommendedName>
</protein>
<reference evidence="3 4" key="1">
    <citation type="submission" date="2024-01" db="EMBL/GenBank/DDBJ databases">
        <title>The complete chloroplast genome sequence of Lithospermum erythrorhizon: insights into the phylogenetic relationship among Boraginaceae species and the maternal lineages of purple gromwells.</title>
        <authorList>
            <person name="Okada T."/>
            <person name="Watanabe K."/>
        </authorList>
    </citation>
    <scope>NUCLEOTIDE SEQUENCE [LARGE SCALE GENOMIC DNA]</scope>
</reference>
<gene>
    <name evidence="3" type="ORF">LIER_19782</name>
</gene>
<comment type="caution">
    <text evidence="3">The sequence shown here is derived from an EMBL/GenBank/DDBJ whole genome shotgun (WGS) entry which is preliminary data.</text>
</comment>
<evidence type="ECO:0000313" key="3">
    <source>
        <dbReference type="EMBL" id="GAA0164057.1"/>
    </source>
</evidence>
<dbReference type="EMBL" id="BAABME010004940">
    <property type="protein sequence ID" value="GAA0164057.1"/>
    <property type="molecule type" value="Genomic_DNA"/>
</dbReference>
<dbReference type="Proteomes" id="UP001454036">
    <property type="component" value="Unassembled WGS sequence"/>
</dbReference>
<dbReference type="AlphaFoldDB" id="A0AAV3QM06"/>
<dbReference type="PANTHER" id="PTHR47447:SF17">
    <property type="entry name" value="OS12G0638900 PROTEIN"/>
    <property type="match status" value="1"/>
</dbReference>
<feature type="region of interest" description="Disordered" evidence="2">
    <location>
        <begin position="80"/>
        <end position="141"/>
    </location>
</feature>
<dbReference type="PANTHER" id="PTHR47447">
    <property type="entry name" value="OS03G0856100 PROTEIN"/>
    <property type="match status" value="1"/>
</dbReference>
<evidence type="ECO:0000256" key="2">
    <source>
        <dbReference type="SAM" id="MobiDB-lite"/>
    </source>
</evidence>
<keyword evidence="1" id="KW-0677">Repeat</keyword>
<evidence type="ECO:0008006" key="5">
    <source>
        <dbReference type="Google" id="ProtNLM"/>
    </source>
</evidence>
<accession>A0AAV3QM06</accession>
<feature type="compositionally biased region" description="Polar residues" evidence="2">
    <location>
        <begin position="120"/>
        <end position="141"/>
    </location>
</feature>
<organism evidence="3 4">
    <name type="scientific">Lithospermum erythrorhizon</name>
    <name type="common">Purple gromwell</name>
    <name type="synonym">Lithospermum officinale var. erythrorhizon</name>
    <dbReference type="NCBI Taxonomy" id="34254"/>
    <lineage>
        <taxon>Eukaryota</taxon>
        <taxon>Viridiplantae</taxon>
        <taxon>Streptophyta</taxon>
        <taxon>Embryophyta</taxon>
        <taxon>Tracheophyta</taxon>
        <taxon>Spermatophyta</taxon>
        <taxon>Magnoliopsida</taxon>
        <taxon>eudicotyledons</taxon>
        <taxon>Gunneridae</taxon>
        <taxon>Pentapetalae</taxon>
        <taxon>asterids</taxon>
        <taxon>lamiids</taxon>
        <taxon>Boraginales</taxon>
        <taxon>Boraginaceae</taxon>
        <taxon>Boraginoideae</taxon>
        <taxon>Lithospermeae</taxon>
        <taxon>Lithospermum</taxon>
    </lineage>
</organism>
<dbReference type="Gene3D" id="1.25.40.10">
    <property type="entry name" value="Tetratricopeptide repeat domain"/>
    <property type="match status" value="1"/>
</dbReference>
<dbReference type="InterPro" id="IPR011990">
    <property type="entry name" value="TPR-like_helical_dom_sf"/>
</dbReference>
<name>A0AAV3QM06_LITER</name>
<keyword evidence="4" id="KW-1185">Reference proteome</keyword>
<sequence>MQQSSPISDQFVKVGIAAVSHFSDIVNYRIPTSAGNGGLSSSSQFMVDNSKPVSVVRSPNVKTSRKEKLHVDSSAEAVNGSNFTSSSCVPKGRAEKSAPVKSLDNVSDHCPGNSGKSHEIPSNSVDRRQTAPQRYNNYSNQCTNDVKNIERKFTGTFANVSSMSIKKTRVQNGVAPMMRRIAGSASVVENVSQIFRQFSWGPATEEELGKLNYLMDAYQANQILKELKDYNVALGFFYWLKKQPGFKHDGYTYTTMVGILGRARQFGAINKLLYQMLTDNC</sequence>
<evidence type="ECO:0000256" key="1">
    <source>
        <dbReference type="ARBA" id="ARBA00022737"/>
    </source>
</evidence>
<evidence type="ECO:0000313" key="4">
    <source>
        <dbReference type="Proteomes" id="UP001454036"/>
    </source>
</evidence>
<proteinExistence type="predicted"/>